<gene>
    <name evidence="6" type="ORF">ALO52_02732</name>
</gene>
<dbReference type="EMBL" id="LJRC01000112">
    <property type="protein sequence ID" value="KPY37677.1"/>
    <property type="molecule type" value="Genomic_DNA"/>
</dbReference>
<evidence type="ECO:0000256" key="1">
    <source>
        <dbReference type="ARBA" id="ARBA00004496"/>
    </source>
</evidence>
<reference evidence="6 7" key="1">
    <citation type="submission" date="2015-09" db="EMBL/GenBank/DDBJ databases">
        <title>Genome announcement of multiple Pseudomonas syringae strains.</title>
        <authorList>
            <person name="Thakur S."/>
            <person name="Wang P.W."/>
            <person name="Gong Y."/>
            <person name="Weir B.S."/>
            <person name="Guttman D.S."/>
        </authorList>
    </citation>
    <scope>NUCLEOTIDE SEQUENCE [LARGE SCALE GENOMIC DNA]</scope>
    <source>
        <strain evidence="6 7">ICMP3956</strain>
    </source>
</reference>
<dbReference type="PATRIC" id="fig|251707.3.peg.3627"/>
<dbReference type="AlphaFoldDB" id="A0A0P9Y6Y7"/>
<evidence type="ECO:0000256" key="2">
    <source>
        <dbReference type="ARBA" id="ARBA00022448"/>
    </source>
</evidence>
<evidence type="ECO:0000256" key="3">
    <source>
        <dbReference type="ARBA" id="ARBA00022490"/>
    </source>
</evidence>
<comment type="subcellular location">
    <subcellularLocation>
        <location evidence="1">Cytoplasm</location>
    </subcellularLocation>
</comment>
<keyword evidence="4" id="KW-0653">Protein transport</keyword>
<organism evidence="6 7">
    <name type="scientific">Pseudomonas syringae pv. primulae</name>
    <dbReference type="NCBI Taxonomy" id="251707"/>
    <lineage>
        <taxon>Bacteria</taxon>
        <taxon>Pseudomonadati</taxon>
        <taxon>Pseudomonadota</taxon>
        <taxon>Gammaproteobacteria</taxon>
        <taxon>Pseudomonadales</taxon>
        <taxon>Pseudomonadaceae</taxon>
        <taxon>Pseudomonas</taxon>
    </lineage>
</organism>
<protein>
    <submittedName>
        <fullName evidence="6">HrpE</fullName>
    </submittedName>
</protein>
<dbReference type="InterPro" id="IPR012842">
    <property type="entry name" value="T3SS_SctL/SctL2"/>
</dbReference>
<proteinExistence type="inferred from homology"/>
<dbReference type="NCBIfam" id="TIGR02499">
    <property type="entry name" value="HrpE_YscL_not"/>
    <property type="match status" value="1"/>
</dbReference>
<evidence type="ECO:0000313" key="7">
    <source>
        <dbReference type="Proteomes" id="UP000050562"/>
    </source>
</evidence>
<dbReference type="GO" id="GO:0030254">
    <property type="term" value="P:protein secretion by the type III secretion system"/>
    <property type="evidence" value="ECO:0007669"/>
    <property type="project" value="InterPro"/>
</dbReference>
<evidence type="ECO:0000256" key="5">
    <source>
        <dbReference type="ARBA" id="ARBA00024335"/>
    </source>
</evidence>
<keyword evidence="2" id="KW-0813">Transport</keyword>
<keyword evidence="3" id="KW-0963">Cytoplasm</keyword>
<dbReference type="Proteomes" id="UP000050562">
    <property type="component" value="Unassembled WGS sequence"/>
</dbReference>
<comment type="caution">
    <text evidence="6">The sequence shown here is derived from an EMBL/GenBank/DDBJ whole genome shotgun (WGS) entry which is preliminary data.</text>
</comment>
<evidence type="ECO:0000256" key="4">
    <source>
        <dbReference type="ARBA" id="ARBA00022927"/>
    </source>
</evidence>
<dbReference type="RefSeq" id="WP_057409086.1">
    <property type="nucleotide sequence ID" value="NZ_LJRC01000112.1"/>
</dbReference>
<evidence type="ECO:0000313" key="6">
    <source>
        <dbReference type="EMBL" id="KPY37677.1"/>
    </source>
</evidence>
<dbReference type="Pfam" id="PF06188">
    <property type="entry name" value="HrpE"/>
    <property type="match status" value="1"/>
</dbReference>
<dbReference type="InterPro" id="IPR009335">
    <property type="entry name" value="T3SS_HrpE/ATPase_suE"/>
</dbReference>
<dbReference type="GO" id="GO:0005737">
    <property type="term" value="C:cytoplasm"/>
    <property type="evidence" value="ECO:0007669"/>
    <property type="project" value="UniProtKB-SubCell"/>
</dbReference>
<sequence length="193" mass="21303">MLAKRSIALTTAALLPEPIVRRETIAESLLAQDILAEAQVQVREMITRQQAQSDRLQQRALAEFWVSANVFLADLKRQREALQQQAMETVEQLLSDSLKHLLDQTSLAERARALARNLAASQLNDAVATLSVHPDIADTVAEWLAASRFAQHWQLKRDAAIAVESLRLSDANGAFDIEWTTLRNGLAGEGSPA</sequence>
<name>A0A0P9Y6Y7_9PSED</name>
<comment type="similarity">
    <text evidence="5">Belongs to the SctL stator family.</text>
</comment>
<accession>A0A0P9Y6Y7</accession>